<feature type="region of interest" description="Disordered" evidence="1">
    <location>
        <begin position="89"/>
        <end position="108"/>
    </location>
</feature>
<keyword evidence="3" id="KW-1185">Reference proteome</keyword>
<dbReference type="AlphaFoldDB" id="A0AAN8I343"/>
<organism evidence="2 3">
    <name type="scientific">Knufia fluminis</name>
    <dbReference type="NCBI Taxonomy" id="191047"/>
    <lineage>
        <taxon>Eukaryota</taxon>
        <taxon>Fungi</taxon>
        <taxon>Dikarya</taxon>
        <taxon>Ascomycota</taxon>
        <taxon>Pezizomycotina</taxon>
        <taxon>Eurotiomycetes</taxon>
        <taxon>Chaetothyriomycetidae</taxon>
        <taxon>Chaetothyriales</taxon>
        <taxon>Trichomeriaceae</taxon>
        <taxon>Knufia</taxon>
    </lineage>
</organism>
<dbReference type="EMBL" id="JAKLMC020000060">
    <property type="protein sequence ID" value="KAK5947886.1"/>
    <property type="molecule type" value="Genomic_DNA"/>
</dbReference>
<evidence type="ECO:0000313" key="2">
    <source>
        <dbReference type="EMBL" id="KAK5947886.1"/>
    </source>
</evidence>
<accession>A0AAN8I343</accession>
<name>A0AAN8I343_9EURO</name>
<gene>
    <name evidence="2" type="ORF">OHC33_011093</name>
</gene>
<protein>
    <submittedName>
        <fullName evidence="2">Uncharacterized protein</fullName>
    </submittedName>
</protein>
<reference evidence="2 3" key="1">
    <citation type="submission" date="2022-12" db="EMBL/GenBank/DDBJ databases">
        <title>Genomic features and morphological characterization of a novel Knufia sp. strain isolated from spacecraft assembly facility.</title>
        <authorList>
            <person name="Teixeira M."/>
            <person name="Chander A.M."/>
            <person name="Stajich J.E."/>
            <person name="Venkateswaran K."/>
        </authorList>
    </citation>
    <scope>NUCLEOTIDE SEQUENCE [LARGE SCALE GENOMIC DNA]</scope>
    <source>
        <strain evidence="2 3">FJI-L2-BK-P2</strain>
    </source>
</reference>
<sequence>MPNVNFTPSNPNTTTRENFTNNILNVQIPSDAAQDWADAVRHQQGLYKALYEHEAMAPNRQQTFMTSANQKSAVYHCWDFVGTDNPIPIHGRLQATEKSKTGPGTRGI</sequence>
<comment type="caution">
    <text evidence="2">The sequence shown here is derived from an EMBL/GenBank/DDBJ whole genome shotgun (WGS) entry which is preliminary data.</text>
</comment>
<proteinExistence type="predicted"/>
<dbReference type="Proteomes" id="UP001316803">
    <property type="component" value="Unassembled WGS sequence"/>
</dbReference>
<evidence type="ECO:0000256" key="1">
    <source>
        <dbReference type="SAM" id="MobiDB-lite"/>
    </source>
</evidence>
<evidence type="ECO:0000313" key="3">
    <source>
        <dbReference type="Proteomes" id="UP001316803"/>
    </source>
</evidence>